<keyword evidence="1" id="KW-1133">Transmembrane helix</keyword>
<feature type="transmembrane region" description="Helical" evidence="1">
    <location>
        <begin position="6"/>
        <end position="23"/>
    </location>
</feature>
<dbReference type="AlphaFoldDB" id="A0A0E2HDT6"/>
<feature type="domain" description="VanZ-like" evidence="2">
    <location>
        <begin position="5"/>
        <end position="127"/>
    </location>
</feature>
<gene>
    <name evidence="3" type="ORF">HMPREF1090_01503</name>
</gene>
<name>A0A0E2HDT6_9FIRM</name>
<evidence type="ECO:0000313" key="3">
    <source>
        <dbReference type="EMBL" id="ENZ17953.1"/>
    </source>
</evidence>
<feature type="transmembrane region" description="Helical" evidence="1">
    <location>
        <begin position="85"/>
        <end position="106"/>
    </location>
</feature>
<sequence length="163" mass="18804">MHNLLLYSVLIFYVIILFLLLFMKRYSFRSINMIPFHTINSYLLDDDIIRHSFSFINIAGNIVLFIPLGGYITLFNHDKRLYKNLLFVIIFSVIVEIIQYAFRVGVSDIDDVILNGLGGLIGILIYKGLLLILKDKRKVRHTVAVFAPIVAIVFFVTLFIFNA</sequence>
<dbReference type="InterPro" id="IPR053150">
    <property type="entry name" value="Teicoplanin_resist-assoc"/>
</dbReference>
<evidence type="ECO:0000256" key="1">
    <source>
        <dbReference type="SAM" id="Phobius"/>
    </source>
</evidence>
<dbReference type="PANTHER" id="PTHR36834">
    <property type="entry name" value="MEMBRANE PROTEIN-RELATED"/>
    <property type="match status" value="1"/>
</dbReference>
<evidence type="ECO:0000313" key="4">
    <source>
        <dbReference type="Proteomes" id="UP000013085"/>
    </source>
</evidence>
<organism evidence="3 4">
    <name type="scientific">[Clostridium] clostridioforme 90A8</name>
    <dbReference type="NCBI Taxonomy" id="999408"/>
    <lineage>
        <taxon>Bacteria</taxon>
        <taxon>Bacillati</taxon>
        <taxon>Bacillota</taxon>
        <taxon>Clostridia</taxon>
        <taxon>Lachnospirales</taxon>
        <taxon>Lachnospiraceae</taxon>
        <taxon>Enterocloster</taxon>
    </lineage>
</organism>
<dbReference type="PANTHER" id="PTHR36834:SF2">
    <property type="entry name" value="MEMBRANE PROTEIN"/>
    <property type="match status" value="1"/>
</dbReference>
<dbReference type="EMBL" id="AGYR01000012">
    <property type="protein sequence ID" value="ENZ17953.1"/>
    <property type="molecule type" value="Genomic_DNA"/>
</dbReference>
<keyword evidence="1" id="KW-0472">Membrane</keyword>
<keyword evidence="1" id="KW-0812">Transmembrane</keyword>
<feature type="transmembrane region" description="Helical" evidence="1">
    <location>
        <begin position="112"/>
        <end position="131"/>
    </location>
</feature>
<proteinExistence type="predicted"/>
<dbReference type="Pfam" id="PF04892">
    <property type="entry name" value="VanZ"/>
    <property type="match status" value="1"/>
</dbReference>
<dbReference type="Proteomes" id="UP000013085">
    <property type="component" value="Unassembled WGS sequence"/>
</dbReference>
<dbReference type="HOGENOM" id="CLU_077618_7_0_9"/>
<evidence type="ECO:0000259" key="2">
    <source>
        <dbReference type="Pfam" id="PF04892"/>
    </source>
</evidence>
<accession>A0A0E2HDT6</accession>
<feature type="transmembrane region" description="Helical" evidence="1">
    <location>
        <begin position="143"/>
        <end position="161"/>
    </location>
</feature>
<protein>
    <recommendedName>
        <fullName evidence="2">VanZ-like domain-containing protein</fullName>
    </recommendedName>
</protein>
<comment type="caution">
    <text evidence="3">The sequence shown here is derived from an EMBL/GenBank/DDBJ whole genome shotgun (WGS) entry which is preliminary data.</text>
</comment>
<dbReference type="InterPro" id="IPR006976">
    <property type="entry name" value="VanZ-like"/>
</dbReference>
<reference evidence="3 4" key="1">
    <citation type="submission" date="2013-01" db="EMBL/GenBank/DDBJ databases">
        <title>The Genome Sequence of Clostridium clostridioforme 90A8.</title>
        <authorList>
            <consortium name="The Broad Institute Genome Sequencing Platform"/>
            <person name="Earl A."/>
            <person name="Ward D."/>
            <person name="Feldgarden M."/>
            <person name="Gevers D."/>
            <person name="Courvalin P."/>
            <person name="Lambert T."/>
            <person name="Walker B."/>
            <person name="Young S.K."/>
            <person name="Zeng Q."/>
            <person name="Gargeya S."/>
            <person name="Fitzgerald M."/>
            <person name="Haas B."/>
            <person name="Abouelleil A."/>
            <person name="Alvarado L."/>
            <person name="Arachchi H.M."/>
            <person name="Berlin A.M."/>
            <person name="Chapman S.B."/>
            <person name="Dewar J."/>
            <person name="Goldberg J."/>
            <person name="Griggs A."/>
            <person name="Gujja S."/>
            <person name="Hansen M."/>
            <person name="Howarth C."/>
            <person name="Imamovic A."/>
            <person name="Larimer J."/>
            <person name="McCowan C."/>
            <person name="Murphy C."/>
            <person name="Neiman D."/>
            <person name="Pearson M."/>
            <person name="Priest M."/>
            <person name="Roberts A."/>
            <person name="Saif S."/>
            <person name="Shea T."/>
            <person name="Sisk P."/>
            <person name="Sykes S."/>
            <person name="Wortman J."/>
            <person name="Nusbaum C."/>
            <person name="Birren B."/>
        </authorList>
    </citation>
    <scope>NUCLEOTIDE SEQUENCE [LARGE SCALE GENOMIC DNA]</scope>
    <source>
        <strain evidence="3 4">90A8</strain>
    </source>
</reference>